<reference evidence="4 5" key="1">
    <citation type="submission" date="2023-03" db="EMBL/GenBank/DDBJ databases">
        <title>YIM 152171 draft genome.</title>
        <authorList>
            <person name="Yang Z."/>
        </authorList>
    </citation>
    <scope>NUCLEOTIDE SEQUENCE [LARGE SCALE GENOMIC DNA]</scope>
    <source>
        <strain evidence="4 5">YIM 152171</strain>
    </source>
</reference>
<organism evidence="4 5">
    <name type="scientific">Marinimicrococcus flavescens</name>
    <dbReference type="NCBI Taxonomy" id="3031815"/>
    <lineage>
        <taxon>Bacteria</taxon>
        <taxon>Pseudomonadati</taxon>
        <taxon>Pseudomonadota</taxon>
        <taxon>Alphaproteobacteria</taxon>
        <taxon>Geminicoccales</taxon>
        <taxon>Geminicoccaceae</taxon>
        <taxon>Marinimicrococcus</taxon>
    </lineage>
</organism>
<keyword evidence="5" id="KW-1185">Reference proteome</keyword>
<proteinExistence type="inferred from homology"/>
<name>A0AAP3UZD5_9PROT</name>
<dbReference type="InterPro" id="IPR013815">
    <property type="entry name" value="ATP_grasp_subdomain_1"/>
</dbReference>
<evidence type="ECO:0000256" key="2">
    <source>
        <dbReference type="ARBA" id="ARBA00060888"/>
    </source>
</evidence>
<dbReference type="EMBL" id="JARGEQ010000061">
    <property type="protein sequence ID" value="MDF1586041.1"/>
    <property type="molecule type" value="Genomic_DNA"/>
</dbReference>
<dbReference type="GO" id="GO:0006099">
    <property type="term" value="P:tricarboxylic acid cycle"/>
    <property type="evidence" value="ECO:0007669"/>
    <property type="project" value="UniProtKB-KW"/>
</dbReference>
<evidence type="ECO:0000313" key="5">
    <source>
        <dbReference type="Proteomes" id="UP001301140"/>
    </source>
</evidence>
<dbReference type="GO" id="GO:0005524">
    <property type="term" value="F:ATP binding"/>
    <property type="evidence" value="ECO:0007669"/>
    <property type="project" value="InterPro"/>
</dbReference>
<gene>
    <name evidence="4" type="ORF">PZ740_06555</name>
</gene>
<evidence type="ECO:0000259" key="3">
    <source>
        <dbReference type="SMART" id="SM00881"/>
    </source>
</evidence>
<keyword evidence="4" id="KW-0436">Ligase</keyword>
<dbReference type="Pfam" id="PF13607">
    <property type="entry name" value="Succ_CoA_lig"/>
    <property type="match status" value="1"/>
</dbReference>
<dbReference type="Gene3D" id="3.40.50.720">
    <property type="entry name" value="NAD(P)-binding Rossmann-like Domain"/>
    <property type="match status" value="1"/>
</dbReference>
<evidence type="ECO:0000313" key="4">
    <source>
        <dbReference type="EMBL" id="MDF1586041.1"/>
    </source>
</evidence>
<comment type="caution">
    <text evidence="4">The sequence shown here is derived from an EMBL/GenBank/DDBJ whole genome shotgun (WGS) entry which is preliminary data.</text>
</comment>
<dbReference type="Proteomes" id="UP001301140">
    <property type="component" value="Unassembled WGS sequence"/>
</dbReference>
<dbReference type="Gene3D" id="3.40.50.261">
    <property type="entry name" value="Succinyl-CoA synthetase domains"/>
    <property type="match status" value="2"/>
</dbReference>
<dbReference type="InterPro" id="IPR036291">
    <property type="entry name" value="NAD(P)-bd_dom_sf"/>
</dbReference>
<dbReference type="GO" id="GO:0016874">
    <property type="term" value="F:ligase activity"/>
    <property type="evidence" value="ECO:0007669"/>
    <property type="project" value="UniProtKB-KW"/>
</dbReference>
<feature type="domain" description="CoA-binding" evidence="3">
    <location>
        <begin position="15"/>
        <end position="110"/>
    </location>
</feature>
<dbReference type="SUPFAM" id="SSF52210">
    <property type="entry name" value="Succinyl-CoA synthetase domains"/>
    <property type="match status" value="2"/>
</dbReference>
<protein>
    <submittedName>
        <fullName evidence="4">Acetate--CoA ligase family protein</fullName>
    </submittedName>
</protein>
<dbReference type="PANTHER" id="PTHR42793">
    <property type="entry name" value="COA BINDING DOMAIN CONTAINING PROTEIN"/>
    <property type="match status" value="1"/>
</dbReference>
<dbReference type="Gene3D" id="3.30.470.20">
    <property type="entry name" value="ATP-grasp fold, B domain"/>
    <property type="match status" value="1"/>
</dbReference>
<dbReference type="InterPro" id="IPR016102">
    <property type="entry name" value="Succinyl-CoA_synth-like"/>
</dbReference>
<dbReference type="Pfam" id="PF13549">
    <property type="entry name" value="ATP-grasp_5"/>
    <property type="match status" value="1"/>
</dbReference>
<dbReference type="AlphaFoldDB" id="A0AAP3UZD5"/>
<dbReference type="SUPFAM" id="SSF56059">
    <property type="entry name" value="Glutathione synthetase ATP-binding domain-like"/>
    <property type="match status" value="1"/>
</dbReference>
<evidence type="ECO:0000256" key="1">
    <source>
        <dbReference type="ARBA" id="ARBA00022532"/>
    </source>
</evidence>
<comment type="similarity">
    <text evidence="2">In the N-terminal section; belongs to the acetate CoA ligase alpha subunit family.</text>
</comment>
<dbReference type="Pfam" id="PF13380">
    <property type="entry name" value="CoA_binding_2"/>
    <property type="match status" value="1"/>
</dbReference>
<dbReference type="InterPro" id="IPR032875">
    <property type="entry name" value="Succ_CoA_lig_flav_dom"/>
</dbReference>
<dbReference type="PANTHER" id="PTHR42793:SF4">
    <property type="entry name" value="BLL6376 PROTEIN"/>
    <property type="match status" value="1"/>
</dbReference>
<dbReference type="RefSeq" id="WP_327788461.1">
    <property type="nucleotide sequence ID" value="NZ_JARGEQ010000061.1"/>
</dbReference>
<dbReference type="Gene3D" id="3.30.1490.20">
    <property type="entry name" value="ATP-grasp fold, A domain"/>
    <property type="match status" value="1"/>
</dbReference>
<sequence>MIRENMGGTNLLDALLRPRSIAILGASDDPTRIGGRPLAYLKAAGYAGRIFPVNPKRETVQGLPAWPSIDAVPESVEFAILAVPAALIIEAARACGERGVKACVVFSAGFAEAGPEGEARQAELLAVARTYGMRIVGPNCLGLFNATDGFYPVFSTSLDRGLPPKGRLSIVSQSGAFGTHLYWLAKERGLGMRYFISTGNECDVHVAECLRALAEDPGTGVIMAYLESAKDGPMLVEALETARRNGKPVAIMKVGRSEVGAEAARSHTAALAGADAAYDAVLRQYGAVRARTTEELVDIAHICSHGVFPRGDRIGLVSISGGIGVLMADAASDAGLDVAPMPEATQARLKEALPFASPRNPVDITAQAFNDFGLVESNLKLMAEEGGYDGIVVGFSSVAGSPVFAEPLLAALGNVRRSHPETLLIHSCLVPDALRLRFEAAGVPVFPDPSHAVEAFAAAARFGRAFAREERPAPVLPAPADIPRRPLGEHEAKRLLAEAGVPVPAERLTGSAGEAVEAFRAMGGRKVVMKLVSPDIPHKTEIGGVLLSLADEEAVRAGYATLVERAALHAPQARLDGILVTPMLEGGVEMIMGVQVDPVFGPLVMLGLGGVFVEVMKDVTLRLAPFGEEEAMAMIGELRGRALLEGARGQAPADVAALAKALAALSRFAAANAGAIESVDVNPFRVLPKGQGAVALDALVVPRRS</sequence>
<dbReference type="InterPro" id="IPR003781">
    <property type="entry name" value="CoA-bd"/>
</dbReference>
<dbReference type="FunFam" id="3.30.1490.20:FF:000020">
    <property type="entry name" value="Protein lysine acetyltransferase"/>
    <property type="match status" value="1"/>
</dbReference>
<accession>A0AAP3UZD5</accession>
<dbReference type="SUPFAM" id="SSF51735">
    <property type="entry name" value="NAD(P)-binding Rossmann-fold domains"/>
    <property type="match status" value="1"/>
</dbReference>
<keyword evidence="1" id="KW-0816">Tricarboxylic acid cycle</keyword>
<dbReference type="SMART" id="SM00881">
    <property type="entry name" value="CoA_binding"/>
    <property type="match status" value="1"/>
</dbReference>